<organism evidence="6 7">
    <name type="scientific">Jiella flava</name>
    <dbReference type="NCBI Taxonomy" id="2816857"/>
    <lineage>
        <taxon>Bacteria</taxon>
        <taxon>Pseudomonadati</taxon>
        <taxon>Pseudomonadota</taxon>
        <taxon>Alphaproteobacteria</taxon>
        <taxon>Hyphomicrobiales</taxon>
        <taxon>Aurantimonadaceae</taxon>
        <taxon>Jiella</taxon>
    </lineage>
</organism>
<protein>
    <submittedName>
        <fullName evidence="6">Type VI secretion system membrane subunit TssM</fullName>
    </submittedName>
</protein>
<feature type="domain" description="Type VI secretion system component TssM1 N-terminal" evidence="5">
    <location>
        <begin position="207"/>
        <end position="449"/>
    </location>
</feature>
<evidence type="ECO:0000256" key="2">
    <source>
        <dbReference type="SAM" id="Phobius"/>
    </source>
</evidence>
<keyword evidence="2" id="KW-0812">Transmembrane</keyword>
<dbReference type="InterPro" id="IPR017731">
    <property type="entry name" value="TssM1-like"/>
</dbReference>
<dbReference type="EMBL" id="JAFMPP010000006">
    <property type="protein sequence ID" value="MBO0662668.1"/>
    <property type="molecule type" value="Genomic_DNA"/>
</dbReference>
<sequence length="1189" mass="129404">MNPLSSFYTIRSYAEAYAGLIGRRFLSLIWVVAICFVIWFYGYLAAFGSFKPLASQSHRLIAIGLVVLAWLIYLGVSAYRSRKRDKELVEGIEQDAEALAEGERSAEVEAVRGQLRDALALLRRVTRRRLGYVYELPWYVIFGAPGSGKTTAVTNSGLTFPLGEASGSEGVDGVAGTRTCNWWFSEDAILVDTAGRYTIQDDLNGAAKAGWEGLLNLLKRYRRSQPVNGALIILSIQDLLGQDPDARRNEVRAIRKRLAEMDEFLKARVPVYLVLTKADLLTGFTEFFDGFNKSDREQVWGMTFDLAASNKASVLPEKFQEEFGLLQERVGAMLIERLQQEPDLEIRGRIFRFPAELSALEDGVHEILTELCSGSKLVVPPLLRGVYLASGTQTQKSARNLIAQPVPRMRRSYFLTRLFTDVIFGEAALVSRDRRLSRRQRVFRQLAYGGAVSLLVFVLASWTIAYFQNSSALAEANNKIAAYQSAIKGIPVTNVSDADFLRVLPALDELAGVTSGFDAIGVWPPSFGLDQQPKIASRQRDAYQRALNALLLPRMLVELQTIMDKSKDPNQIFDALKLYGMLGGLGPLDPGYVKTQSARLFKTLYPEEGRAMVRASLTRHATLMAEGDLPPLTLDTVLISKARSRIAGLTYPQRALALLREDAHAADVASWDAADALGPVGERAFERISGQNLQSGVPGLFTAVGYNQIVLPKLDEAVRTALNEGWVRGSPAATTSDTVDAVSKATLDLYDDAFTKNWTSLMKDIRVRQPQTIADETETARILASVPSPVEDLAKSVAAATDLRPPSVRLADAAGPSDDGAATDASEVDASAAGTLASAVTLGNTPDPYGDLRKALKPAGKGGLTDVADAASDAAGASSGKEKPSQIAALQPLLDAVYQQLSRASTSTAAIAQVFDADGQLTKSNQDLLQAARRLPEPVATWMVGLAADVNALSVKTARHTFAEAWQSEGASLCAAAVNDRYPFKRTSKEDIPLADFTQLFGPQGLFQSFFTKRLAPFVDTTKTPWTWRGAFGAKGQESQALTSFEEADAIRRAFFGSDSPTPTLSINVVPVSLSDAANAVMLEVDGERVVYYHGPKVSKSIQWPTKDAANQSLVAFQPGDRDQATTESGDWSPFRLLDSAKILSRQNDMMRAEFDVGGKSAVFDIQFGSVLNPFDLPALKTFQCPSSF</sequence>
<dbReference type="Pfam" id="PF06761">
    <property type="entry name" value="IcmF-related"/>
    <property type="match status" value="1"/>
</dbReference>
<dbReference type="InterPro" id="IPR053156">
    <property type="entry name" value="T6SS_TssM-like"/>
</dbReference>
<dbReference type="InterPro" id="IPR009612">
    <property type="entry name" value="IcmF-rel"/>
</dbReference>
<keyword evidence="7" id="KW-1185">Reference proteome</keyword>
<feature type="compositionally biased region" description="Low complexity" evidence="1">
    <location>
        <begin position="811"/>
        <end position="825"/>
    </location>
</feature>
<reference evidence="6" key="1">
    <citation type="submission" date="2021-03" db="EMBL/GenBank/DDBJ databases">
        <title>Whole genome sequence of Jiella sp. CQZ9-1.</title>
        <authorList>
            <person name="Tuo L."/>
        </authorList>
    </citation>
    <scope>NUCLEOTIDE SEQUENCE</scope>
    <source>
        <strain evidence="6">CQZ9-1</strain>
    </source>
</reference>
<evidence type="ECO:0000259" key="3">
    <source>
        <dbReference type="Pfam" id="PF06744"/>
    </source>
</evidence>
<dbReference type="Proteomes" id="UP000664122">
    <property type="component" value="Unassembled WGS sequence"/>
</dbReference>
<dbReference type="Pfam" id="PF14331">
    <property type="entry name" value="IcmF-related_N"/>
    <property type="match status" value="1"/>
</dbReference>
<gene>
    <name evidence="6" type="primary">tssM</name>
    <name evidence="6" type="ORF">J1C48_08770</name>
</gene>
<keyword evidence="2" id="KW-0472">Membrane</keyword>
<dbReference type="CDD" id="cd00882">
    <property type="entry name" value="Ras_like_GTPase"/>
    <property type="match status" value="1"/>
</dbReference>
<dbReference type="AlphaFoldDB" id="A0A939FZ47"/>
<name>A0A939FZ47_9HYPH</name>
<dbReference type="PANTHER" id="PTHR36153:SF1">
    <property type="entry name" value="TYPE VI SECRETION SYSTEM COMPONENT TSSM1"/>
    <property type="match status" value="1"/>
</dbReference>
<feature type="transmembrane region" description="Helical" evidence="2">
    <location>
        <begin position="446"/>
        <end position="467"/>
    </location>
</feature>
<feature type="domain" description="Type VI secretion system IcmF C-terminal" evidence="3">
    <location>
        <begin position="1068"/>
        <end position="1169"/>
    </location>
</feature>
<evidence type="ECO:0000313" key="7">
    <source>
        <dbReference type="Proteomes" id="UP000664122"/>
    </source>
</evidence>
<evidence type="ECO:0000256" key="1">
    <source>
        <dbReference type="SAM" id="MobiDB-lite"/>
    </source>
</evidence>
<accession>A0A939FZ47</accession>
<feature type="domain" description="IcmF-related" evidence="4">
    <location>
        <begin position="504"/>
        <end position="801"/>
    </location>
</feature>
<dbReference type="SUPFAM" id="SSF52540">
    <property type="entry name" value="P-loop containing nucleoside triphosphate hydrolases"/>
    <property type="match status" value="1"/>
</dbReference>
<dbReference type="NCBIfam" id="TIGR03348">
    <property type="entry name" value="VI_IcmF"/>
    <property type="match status" value="1"/>
</dbReference>
<feature type="transmembrane region" description="Helical" evidence="2">
    <location>
        <begin position="58"/>
        <end position="76"/>
    </location>
</feature>
<evidence type="ECO:0000259" key="5">
    <source>
        <dbReference type="Pfam" id="PF14331"/>
    </source>
</evidence>
<keyword evidence="2" id="KW-1133">Transmembrane helix</keyword>
<evidence type="ECO:0000313" key="6">
    <source>
        <dbReference type="EMBL" id="MBO0662668.1"/>
    </source>
</evidence>
<evidence type="ECO:0000259" key="4">
    <source>
        <dbReference type="Pfam" id="PF06761"/>
    </source>
</evidence>
<comment type="caution">
    <text evidence="6">The sequence shown here is derived from an EMBL/GenBank/DDBJ whole genome shotgun (WGS) entry which is preliminary data.</text>
</comment>
<dbReference type="RefSeq" id="WP_207257458.1">
    <property type="nucleotide sequence ID" value="NZ_JAFMPP010000006.1"/>
</dbReference>
<feature type="region of interest" description="Disordered" evidence="1">
    <location>
        <begin position="808"/>
        <end position="828"/>
    </location>
</feature>
<dbReference type="InterPro" id="IPR010623">
    <property type="entry name" value="IcmF_C"/>
</dbReference>
<dbReference type="InterPro" id="IPR025743">
    <property type="entry name" value="TssM1_N"/>
</dbReference>
<dbReference type="PANTHER" id="PTHR36153">
    <property type="entry name" value="INNER MEMBRANE PROTEIN-RELATED"/>
    <property type="match status" value="1"/>
</dbReference>
<proteinExistence type="predicted"/>
<feature type="transmembrane region" description="Helical" evidence="2">
    <location>
        <begin position="25"/>
        <end position="46"/>
    </location>
</feature>
<dbReference type="InterPro" id="IPR027417">
    <property type="entry name" value="P-loop_NTPase"/>
</dbReference>
<dbReference type="Pfam" id="PF06744">
    <property type="entry name" value="IcmF_C"/>
    <property type="match status" value="1"/>
</dbReference>